<evidence type="ECO:0000256" key="1">
    <source>
        <dbReference type="ARBA" id="ARBA00010515"/>
    </source>
</evidence>
<keyword evidence="2 6" id="KW-0378">Hydrolase</keyword>
<evidence type="ECO:0000256" key="2">
    <source>
        <dbReference type="ARBA" id="ARBA00022801"/>
    </source>
</evidence>
<dbReference type="InterPro" id="IPR029058">
    <property type="entry name" value="AB_hydrolase_fold"/>
</dbReference>
<feature type="region of interest" description="Disordered" evidence="4">
    <location>
        <begin position="1"/>
        <end position="23"/>
    </location>
</feature>
<comment type="similarity">
    <text evidence="1">Belongs to the 'GDXG' lipolytic enzyme family.</text>
</comment>
<dbReference type="InterPro" id="IPR002168">
    <property type="entry name" value="Lipase_GDXG_HIS_AS"/>
</dbReference>
<keyword evidence="7" id="KW-1185">Reference proteome</keyword>
<accession>A0ABV3J093</accession>
<reference evidence="6 7" key="1">
    <citation type="submission" date="2024-06" db="EMBL/GenBank/DDBJ databases">
        <title>The Natural Products Discovery Center: Release of the First 8490 Sequenced Strains for Exploring Actinobacteria Biosynthetic Diversity.</title>
        <authorList>
            <person name="Kalkreuter E."/>
            <person name="Kautsar S.A."/>
            <person name="Yang D."/>
            <person name="Bader C.D."/>
            <person name="Teijaro C.N."/>
            <person name="Fluegel L."/>
            <person name="Davis C.M."/>
            <person name="Simpson J.R."/>
            <person name="Lauterbach L."/>
            <person name="Steele A.D."/>
            <person name="Gui C."/>
            <person name="Meng S."/>
            <person name="Li G."/>
            <person name="Viehrig K."/>
            <person name="Ye F."/>
            <person name="Su P."/>
            <person name="Kiefer A.F."/>
            <person name="Nichols A."/>
            <person name="Cepeda A.J."/>
            <person name="Yan W."/>
            <person name="Fan B."/>
            <person name="Jiang Y."/>
            <person name="Adhikari A."/>
            <person name="Zheng C.-J."/>
            <person name="Schuster L."/>
            <person name="Cowan T.M."/>
            <person name="Smanski M.J."/>
            <person name="Chevrette M.G."/>
            <person name="De Carvalho L.P.S."/>
            <person name="Shen B."/>
        </authorList>
    </citation>
    <scope>NUCLEOTIDE SEQUENCE [LARGE SCALE GENOMIC DNA]</scope>
    <source>
        <strain evidence="6 7">NPDC053791</strain>
    </source>
</reference>
<feature type="compositionally biased region" description="Basic and acidic residues" evidence="4">
    <location>
        <begin position="7"/>
        <end position="23"/>
    </location>
</feature>
<dbReference type="EMBL" id="JBFASG010000017">
    <property type="protein sequence ID" value="MEV4924817.1"/>
    <property type="molecule type" value="Genomic_DNA"/>
</dbReference>
<organism evidence="6 7">
    <name type="scientific">Streptomyces roseoverticillatus</name>
    <dbReference type="NCBI Taxonomy" id="66429"/>
    <lineage>
        <taxon>Bacteria</taxon>
        <taxon>Bacillati</taxon>
        <taxon>Actinomycetota</taxon>
        <taxon>Actinomycetes</taxon>
        <taxon>Kitasatosporales</taxon>
        <taxon>Streptomycetaceae</taxon>
        <taxon>Streptomyces</taxon>
    </lineage>
</organism>
<feature type="active site" evidence="3">
    <location>
        <position position="144"/>
    </location>
</feature>
<proteinExistence type="inferred from homology"/>
<evidence type="ECO:0000256" key="3">
    <source>
        <dbReference type="PROSITE-ProRule" id="PRU10038"/>
    </source>
</evidence>
<dbReference type="Proteomes" id="UP001552479">
    <property type="component" value="Unassembled WGS sequence"/>
</dbReference>
<dbReference type="Gene3D" id="3.40.50.1820">
    <property type="entry name" value="alpha/beta hydrolase"/>
    <property type="match status" value="1"/>
</dbReference>
<evidence type="ECO:0000256" key="4">
    <source>
        <dbReference type="SAM" id="MobiDB-lite"/>
    </source>
</evidence>
<dbReference type="SUPFAM" id="SSF53474">
    <property type="entry name" value="alpha/beta-Hydrolases"/>
    <property type="match status" value="1"/>
</dbReference>
<feature type="domain" description="Alpha/beta hydrolase fold-3" evidence="5">
    <location>
        <begin position="70"/>
        <end position="272"/>
    </location>
</feature>
<dbReference type="PROSITE" id="PS01174">
    <property type="entry name" value="LIPASE_GDXG_SER"/>
    <property type="match status" value="1"/>
</dbReference>
<dbReference type="InterPro" id="IPR033140">
    <property type="entry name" value="Lipase_GDXG_put_SER_AS"/>
</dbReference>
<evidence type="ECO:0000259" key="5">
    <source>
        <dbReference type="Pfam" id="PF07859"/>
    </source>
</evidence>
<dbReference type="RefSeq" id="WP_366088694.1">
    <property type="nucleotide sequence ID" value="NZ_JBFASG010000017.1"/>
</dbReference>
<protein>
    <submittedName>
        <fullName evidence="6">Alpha/beta hydrolase</fullName>
    </submittedName>
</protein>
<gene>
    <name evidence="6" type="ORF">AB0L03_18555</name>
</gene>
<name>A0ABV3J093_9ACTN</name>
<sequence>MSRQQRTKIDAMVRRPRPEDPRPVEELRAGFRAMMAEMIVPAGIRTRAATLGGRPAVLVEPAGTPKAGTILYFHGGSYVAGSPQTAMSLTGNLVARTGFRAYSPDYRLAPEHPFPAAIGDGLSAYRALLDSGEDPSAIAFAGDSAGGGLTVTVCLAARDAGLPMPAAIVAFSPGLDLTRTGESMDTKAGIDPFFTREGLEHTGAMYLAGQDPHQPMLSPATLADLTGFPPMLLQAGTNEMILDDSTRMATRAREAGVDVILDITADVPHVFQAFAGALDEADQALDRAALFLGQHIRTSLTRSGR</sequence>
<dbReference type="PANTHER" id="PTHR48081">
    <property type="entry name" value="AB HYDROLASE SUPERFAMILY PROTEIN C4A8.06C"/>
    <property type="match status" value="1"/>
</dbReference>
<dbReference type="PANTHER" id="PTHR48081:SF30">
    <property type="entry name" value="ACETYL-HYDROLASE LIPR-RELATED"/>
    <property type="match status" value="1"/>
</dbReference>
<evidence type="ECO:0000313" key="7">
    <source>
        <dbReference type="Proteomes" id="UP001552479"/>
    </source>
</evidence>
<evidence type="ECO:0000313" key="6">
    <source>
        <dbReference type="EMBL" id="MEV4924817.1"/>
    </source>
</evidence>
<dbReference type="GO" id="GO:0016787">
    <property type="term" value="F:hydrolase activity"/>
    <property type="evidence" value="ECO:0007669"/>
    <property type="project" value="UniProtKB-KW"/>
</dbReference>
<dbReference type="Pfam" id="PF07859">
    <property type="entry name" value="Abhydrolase_3"/>
    <property type="match status" value="1"/>
</dbReference>
<comment type="caution">
    <text evidence="6">The sequence shown here is derived from an EMBL/GenBank/DDBJ whole genome shotgun (WGS) entry which is preliminary data.</text>
</comment>
<dbReference type="InterPro" id="IPR013094">
    <property type="entry name" value="AB_hydrolase_3"/>
</dbReference>
<dbReference type="InterPro" id="IPR050300">
    <property type="entry name" value="GDXG_lipolytic_enzyme"/>
</dbReference>
<dbReference type="PROSITE" id="PS01173">
    <property type="entry name" value="LIPASE_GDXG_HIS"/>
    <property type="match status" value="1"/>
</dbReference>